<evidence type="ECO:0000256" key="5">
    <source>
        <dbReference type="ARBA" id="ARBA00022842"/>
    </source>
</evidence>
<keyword evidence="4" id="KW-0378">Hydrolase</keyword>
<keyword evidence="8" id="KW-0808">Transferase</keyword>
<evidence type="ECO:0000256" key="9">
    <source>
        <dbReference type="ARBA" id="ARBA00023125"/>
    </source>
</evidence>
<feature type="domain" description="Integrase zinc-binding" evidence="11">
    <location>
        <begin position="54"/>
        <end position="100"/>
    </location>
</feature>
<dbReference type="Pfam" id="PF24626">
    <property type="entry name" value="SH3_Tf2-1"/>
    <property type="match status" value="1"/>
</dbReference>
<feature type="domain" description="Tf2-1-like SH3-like" evidence="12">
    <location>
        <begin position="104"/>
        <end position="157"/>
    </location>
</feature>
<protein>
    <recommendedName>
        <fullName evidence="15">Integrase zinc-binding domain-containing protein</fullName>
    </recommendedName>
</protein>
<evidence type="ECO:0000259" key="12">
    <source>
        <dbReference type="Pfam" id="PF24626"/>
    </source>
</evidence>
<evidence type="ECO:0000256" key="3">
    <source>
        <dbReference type="ARBA" id="ARBA00022750"/>
    </source>
</evidence>
<keyword evidence="2" id="KW-0479">Metal-binding</keyword>
<evidence type="ECO:0008006" key="15">
    <source>
        <dbReference type="Google" id="ProtNLM"/>
    </source>
</evidence>
<evidence type="ECO:0000313" key="14">
    <source>
        <dbReference type="Proteomes" id="UP000827721"/>
    </source>
</evidence>
<evidence type="ECO:0000313" key="13">
    <source>
        <dbReference type="EMBL" id="KAH7567705.1"/>
    </source>
</evidence>
<dbReference type="Proteomes" id="UP000827721">
    <property type="component" value="Unassembled WGS sequence"/>
</dbReference>
<dbReference type="PANTHER" id="PTHR37984:SF5">
    <property type="entry name" value="PROTEIN NYNRIN-LIKE"/>
    <property type="match status" value="1"/>
</dbReference>
<keyword evidence="1" id="KW-0645">Protease</keyword>
<gene>
    <name evidence="13" type="ORF">JRO89_XS07G0125600</name>
</gene>
<keyword evidence="10" id="KW-0233">DNA recombination</keyword>
<evidence type="ECO:0000256" key="7">
    <source>
        <dbReference type="ARBA" id="ARBA00022918"/>
    </source>
</evidence>
<evidence type="ECO:0000256" key="1">
    <source>
        <dbReference type="ARBA" id="ARBA00022670"/>
    </source>
</evidence>
<dbReference type="InterPro" id="IPR041588">
    <property type="entry name" value="Integrase_H2C2"/>
</dbReference>
<dbReference type="InterPro" id="IPR056924">
    <property type="entry name" value="SH3_Tf2-1"/>
</dbReference>
<proteinExistence type="predicted"/>
<evidence type="ECO:0000256" key="10">
    <source>
        <dbReference type="ARBA" id="ARBA00023172"/>
    </source>
</evidence>
<reference evidence="13 14" key="1">
    <citation type="submission" date="2021-02" db="EMBL/GenBank/DDBJ databases">
        <title>Plant Genome Project.</title>
        <authorList>
            <person name="Zhang R.-G."/>
        </authorList>
    </citation>
    <scope>NUCLEOTIDE SEQUENCE [LARGE SCALE GENOMIC DNA]</scope>
    <source>
        <tissue evidence="13">Leaves</tissue>
    </source>
</reference>
<keyword evidence="5" id="KW-0460">Magnesium</keyword>
<evidence type="ECO:0000256" key="2">
    <source>
        <dbReference type="ARBA" id="ARBA00022723"/>
    </source>
</evidence>
<keyword evidence="3" id="KW-0064">Aspartyl protease</keyword>
<keyword evidence="9" id="KW-0238">DNA-binding</keyword>
<dbReference type="PANTHER" id="PTHR37984">
    <property type="entry name" value="PROTEIN CBG26694"/>
    <property type="match status" value="1"/>
</dbReference>
<dbReference type="EMBL" id="JAFEMO010000007">
    <property type="protein sequence ID" value="KAH7567705.1"/>
    <property type="molecule type" value="Genomic_DNA"/>
</dbReference>
<dbReference type="Pfam" id="PF17921">
    <property type="entry name" value="Integrase_H2C2"/>
    <property type="match status" value="1"/>
</dbReference>
<evidence type="ECO:0000256" key="4">
    <source>
        <dbReference type="ARBA" id="ARBA00022801"/>
    </source>
</evidence>
<keyword evidence="8" id="KW-0239">DNA-directed DNA polymerase</keyword>
<keyword evidence="14" id="KW-1185">Reference proteome</keyword>
<name>A0ABQ8HTN3_9ROSI</name>
<comment type="caution">
    <text evidence="13">The sequence shown here is derived from an EMBL/GenBank/DDBJ whole genome shotgun (WGS) entry which is preliminary data.</text>
</comment>
<sequence>MTLFVSGFESFRDLLESDPYFASIMGDLGLKTNNDFLLVDGFLFRGNQLCIPDCSLCLQIITELHGKGYVGSDRTLQLVKDNYFWPTIRREVERYVEHCRAVLTKDCFPVREYNKLDARKIGPLEVLQKINLNAYRLKLPNHIHTADVFNVKHLMPYLA</sequence>
<evidence type="ECO:0000259" key="11">
    <source>
        <dbReference type="Pfam" id="PF17921"/>
    </source>
</evidence>
<accession>A0ABQ8HTN3</accession>
<dbReference type="InterPro" id="IPR050951">
    <property type="entry name" value="Retrovirus_Pol_polyprotein"/>
</dbReference>
<keyword evidence="8" id="KW-0548">Nucleotidyltransferase</keyword>
<keyword evidence="7" id="KW-0695">RNA-directed DNA polymerase</keyword>
<evidence type="ECO:0000256" key="6">
    <source>
        <dbReference type="ARBA" id="ARBA00022908"/>
    </source>
</evidence>
<evidence type="ECO:0000256" key="8">
    <source>
        <dbReference type="ARBA" id="ARBA00022932"/>
    </source>
</evidence>
<keyword evidence="6" id="KW-0229">DNA integration</keyword>
<dbReference type="Gene3D" id="1.10.340.70">
    <property type="match status" value="1"/>
</dbReference>
<organism evidence="13 14">
    <name type="scientific">Xanthoceras sorbifolium</name>
    <dbReference type="NCBI Taxonomy" id="99658"/>
    <lineage>
        <taxon>Eukaryota</taxon>
        <taxon>Viridiplantae</taxon>
        <taxon>Streptophyta</taxon>
        <taxon>Embryophyta</taxon>
        <taxon>Tracheophyta</taxon>
        <taxon>Spermatophyta</taxon>
        <taxon>Magnoliopsida</taxon>
        <taxon>eudicotyledons</taxon>
        <taxon>Gunneridae</taxon>
        <taxon>Pentapetalae</taxon>
        <taxon>rosids</taxon>
        <taxon>malvids</taxon>
        <taxon>Sapindales</taxon>
        <taxon>Sapindaceae</taxon>
        <taxon>Xanthoceroideae</taxon>
        <taxon>Xanthoceras</taxon>
    </lineage>
</organism>